<feature type="region of interest" description="Disordered" evidence="1">
    <location>
        <begin position="357"/>
        <end position="389"/>
    </location>
</feature>
<name>X0SRY6_9ZZZZ</name>
<gene>
    <name evidence="2" type="ORF">S01H1_06840</name>
</gene>
<reference evidence="2" key="1">
    <citation type="journal article" date="2014" name="Front. Microbiol.">
        <title>High frequency of phylogenetically diverse reductive dehalogenase-homologous genes in deep subseafloor sedimentary metagenomes.</title>
        <authorList>
            <person name="Kawai M."/>
            <person name="Futagami T."/>
            <person name="Toyoda A."/>
            <person name="Takaki Y."/>
            <person name="Nishi S."/>
            <person name="Hori S."/>
            <person name="Arai W."/>
            <person name="Tsubouchi T."/>
            <person name="Morono Y."/>
            <person name="Uchiyama I."/>
            <person name="Ito T."/>
            <person name="Fujiyama A."/>
            <person name="Inagaki F."/>
            <person name="Takami H."/>
        </authorList>
    </citation>
    <scope>NUCLEOTIDE SEQUENCE</scope>
    <source>
        <strain evidence="2">Expedition CK06-06</strain>
    </source>
</reference>
<protein>
    <submittedName>
        <fullName evidence="2">Uncharacterized protein</fullName>
    </submittedName>
</protein>
<dbReference type="AlphaFoldDB" id="X0SRY6"/>
<dbReference type="EMBL" id="BARS01003526">
    <property type="protein sequence ID" value="GAF83888.1"/>
    <property type="molecule type" value="Genomic_DNA"/>
</dbReference>
<feature type="compositionally biased region" description="Low complexity" evidence="1">
    <location>
        <begin position="361"/>
        <end position="373"/>
    </location>
</feature>
<sequence length="419" mass="45305">HRAEQLGAALTMFNMRLRRFPSAYPAQLEQDLLSYLPSQDFFNCAASPEAGAEPINNSYVQPLGTGGDRYVLTLNSRLCGDVAVVLFSSGVAEACEKLPILCNGEPAATGSTVKGGTITFYGDSEIKLGGETMTTLCSSFEMKDGSRMHVVKQPPGEPAVLDTKAVDCAVVEVATPAATVITRNSIAEVELYQDSGQDYVRVKNLCGEMVVDGQRIREPLGGDSGLGGEQNLSGCINFSPSNSITFRFDLEKPDGTIITRTDLIRSKGKLMYNGPAVMIRFRPEGNGAQNGLFYNGEPYPLYNGRVYTITASDMTLKLFNDGNEDAGETVPDGQSPGRWWLYNLHATDAQIVDEGFSNRQSTGKTPGSTSTTDPPDPAGEGTSDGTFYTVSRNGRAVRSLGRGTVVRPNKEMRFRNYFQ</sequence>
<comment type="caution">
    <text evidence="2">The sequence shown here is derived from an EMBL/GenBank/DDBJ whole genome shotgun (WGS) entry which is preliminary data.</text>
</comment>
<accession>X0SRY6</accession>
<evidence type="ECO:0000313" key="2">
    <source>
        <dbReference type="EMBL" id="GAF83888.1"/>
    </source>
</evidence>
<organism evidence="2">
    <name type="scientific">marine sediment metagenome</name>
    <dbReference type="NCBI Taxonomy" id="412755"/>
    <lineage>
        <taxon>unclassified sequences</taxon>
        <taxon>metagenomes</taxon>
        <taxon>ecological metagenomes</taxon>
    </lineage>
</organism>
<feature type="non-terminal residue" evidence="2">
    <location>
        <position position="1"/>
    </location>
</feature>
<evidence type="ECO:0000256" key="1">
    <source>
        <dbReference type="SAM" id="MobiDB-lite"/>
    </source>
</evidence>
<proteinExistence type="predicted"/>